<dbReference type="EMBL" id="HG994592">
    <property type="protein sequence ID" value="CAF2830460.1"/>
    <property type="molecule type" value="Genomic_DNA"/>
</dbReference>
<name>A0A7R8H3I3_LEPSM</name>
<evidence type="ECO:0000313" key="2">
    <source>
        <dbReference type="EMBL" id="CAF2830460.1"/>
    </source>
</evidence>
<organism evidence="2 3">
    <name type="scientific">Lepeophtheirus salmonis</name>
    <name type="common">Salmon louse</name>
    <name type="synonym">Caligus salmonis</name>
    <dbReference type="NCBI Taxonomy" id="72036"/>
    <lineage>
        <taxon>Eukaryota</taxon>
        <taxon>Metazoa</taxon>
        <taxon>Ecdysozoa</taxon>
        <taxon>Arthropoda</taxon>
        <taxon>Crustacea</taxon>
        <taxon>Multicrustacea</taxon>
        <taxon>Hexanauplia</taxon>
        <taxon>Copepoda</taxon>
        <taxon>Siphonostomatoida</taxon>
        <taxon>Caligidae</taxon>
        <taxon>Lepeophtheirus</taxon>
    </lineage>
</organism>
<dbReference type="AlphaFoldDB" id="A0A7R8H3I3"/>
<keyword evidence="3" id="KW-1185">Reference proteome</keyword>
<reference evidence="2" key="1">
    <citation type="submission" date="2021-02" db="EMBL/GenBank/DDBJ databases">
        <authorList>
            <person name="Bekaert M."/>
        </authorList>
    </citation>
    <scope>NUCLEOTIDE SEQUENCE</scope>
    <source>
        <strain evidence="2">IoA-00</strain>
    </source>
</reference>
<evidence type="ECO:0000256" key="1">
    <source>
        <dbReference type="SAM" id="MobiDB-lite"/>
    </source>
</evidence>
<accession>A0A7R8H3I3</accession>
<feature type="region of interest" description="Disordered" evidence="1">
    <location>
        <begin position="45"/>
        <end position="65"/>
    </location>
</feature>
<sequence length="173" mass="18912">MMIGVWAQIGKAMPPVFFRERGLQKLLWTRIPTCSKPLLGAIPKRKPFGEGRRKGLKEDTAQTAKATGSTGQFLLWPYKASKIQDDPEEDKICSNNAEGRKTSQCGAACRGNNSDVQHCGWGIAGDNLVDPCENLKLAHFAATIPPSWPAQTSHLDSCIRATEQLLAALSIKH</sequence>
<gene>
    <name evidence="2" type="ORF">LSAA_3862</name>
</gene>
<evidence type="ECO:0000313" key="3">
    <source>
        <dbReference type="Proteomes" id="UP000675881"/>
    </source>
</evidence>
<protein>
    <submittedName>
        <fullName evidence="2">(salmon louse) hypothetical protein</fullName>
    </submittedName>
</protein>
<feature type="compositionally biased region" description="Basic and acidic residues" evidence="1">
    <location>
        <begin position="47"/>
        <end position="60"/>
    </location>
</feature>
<proteinExistence type="predicted"/>
<dbReference type="Proteomes" id="UP000675881">
    <property type="component" value="Chromosome 13"/>
</dbReference>